<organism evidence="2 3">
    <name type="scientific">Ajellomyces capsulatus (strain H143)</name>
    <name type="common">Darling's disease fungus</name>
    <name type="synonym">Histoplasma capsulatum</name>
    <dbReference type="NCBI Taxonomy" id="544712"/>
    <lineage>
        <taxon>Eukaryota</taxon>
        <taxon>Fungi</taxon>
        <taxon>Dikarya</taxon>
        <taxon>Ascomycota</taxon>
        <taxon>Pezizomycotina</taxon>
        <taxon>Eurotiomycetes</taxon>
        <taxon>Eurotiomycetidae</taxon>
        <taxon>Onygenales</taxon>
        <taxon>Ajellomycetaceae</taxon>
        <taxon>Histoplasma</taxon>
    </lineage>
</organism>
<feature type="region of interest" description="Disordered" evidence="1">
    <location>
        <begin position="56"/>
        <end position="131"/>
    </location>
</feature>
<accession>C6HCS7</accession>
<dbReference type="Proteomes" id="UP000002624">
    <property type="component" value="Unassembled WGS sequence"/>
</dbReference>
<evidence type="ECO:0000256" key="1">
    <source>
        <dbReference type="SAM" id="MobiDB-lite"/>
    </source>
</evidence>
<protein>
    <submittedName>
        <fullName evidence="2">Uncharacterized protein</fullName>
    </submittedName>
</protein>
<feature type="compositionally biased region" description="Polar residues" evidence="1">
    <location>
        <begin position="96"/>
        <end position="113"/>
    </location>
</feature>
<dbReference type="AlphaFoldDB" id="C6HCS7"/>
<evidence type="ECO:0000313" key="2">
    <source>
        <dbReference type="EMBL" id="EER42367.1"/>
    </source>
</evidence>
<dbReference type="HOGENOM" id="CLU_2096161_0_0_1"/>
<name>C6HCS7_AJECH</name>
<evidence type="ECO:0000313" key="3">
    <source>
        <dbReference type="Proteomes" id="UP000002624"/>
    </source>
</evidence>
<feature type="compositionally biased region" description="Polar residues" evidence="1">
    <location>
        <begin position="61"/>
        <end position="78"/>
    </location>
</feature>
<gene>
    <name evidence="2" type="ORF">HCDG_03826</name>
</gene>
<sequence>MGLISSYAQALSGFKFQISNVIIPAQADSHSRTPGRETKEAYQYVSISLALAVDKDRHPSQLPTFQTQRAERPSSSSYLAGLQESGERHARHRSSGGWTSQSHSNGSQGSLDKSSPPLRAENRDRKGPESV</sequence>
<feature type="compositionally biased region" description="Basic and acidic residues" evidence="1">
    <location>
        <begin position="120"/>
        <end position="131"/>
    </location>
</feature>
<dbReference type="OMA" id="AYQYVSI"/>
<dbReference type="EMBL" id="GG692422">
    <property type="protein sequence ID" value="EER42367.1"/>
    <property type="molecule type" value="Genomic_DNA"/>
</dbReference>
<dbReference type="VEuPathDB" id="FungiDB:HCDG_03826"/>
<reference evidence="3" key="1">
    <citation type="submission" date="2009-05" db="EMBL/GenBank/DDBJ databases">
        <title>The genome sequence of Ajellomyces capsulatus strain H143.</title>
        <authorList>
            <person name="Champion M."/>
            <person name="Cuomo C.A."/>
            <person name="Ma L.-J."/>
            <person name="Henn M.R."/>
            <person name="Sil A."/>
            <person name="Goldman B."/>
            <person name="Young S.K."/>
            <person name="Kodira C.D."/>
            <person name="Zeng Q."/>
            <person name="Koehrsen M."/>
            <person name="Alvarado L."/>
            <person name="Berlin A.M."/>
            <person name="Borenstein D."/>
            <person name="Chen Z."/>
            <person name="Engels R."/>
            <person name="Freedman E."/>
            <person name="Gellesch M."/>
            <person name="Goldberg J."/>
            <person name="Griggs A."/>
            <person name="Gujja S."/>
            <person name="Heiman D.I."/>
            <person name="Hepburn T.A."/>
            <person name="Howarth C."/>
            <person name="Jen D."/>
            <person name="Larson L."/>
            <person name="Lewis B."/>
            <person name="Mehta T."/>
            <person name="Park D."/>
            <person name="Pearson M."/>
            <person name="Roberts A."/>
            <person name="Saif S."/>
            <person name="Shea T.D."/>
            <person name="Shenoy N."/>
            <person name="Sisk P."/>
            <person name="Stolte C."/>
            <person name="Sykes S."/>
            <person name="Walk T."/>
            <person name="White J."/>
            <person name="Yandava C."/>
            <person name="Klein B."/>
            <person name="McEwen J.G."/>
            <person name="Puccia R."/>
            <person name="Goldman G.H."/>
            <person name="Felipe M.S."/>
            <person name="Nino-Vega G."/>
            <person name="San-Blas G."/>
            <person name="Taylor J.W."/>
            <person name="Mendoza L."/>
            <person name="Galagan J.E."/>
            <person name="Nusbaum C."/>
            <person name="Birren B.W."/>
        </authorList>
    </citation>
    <scope>NUCLEOTIDE SEQUENCE [LARGE SCALE GENOMIC DNA]</scope>
    <source>
        <strain evidence="3">H143</strain>
    </source>
</reference>
<proteinExistence type="predicted"/>